<protein>
    <submittedName>
        <fullName evidence="2">Myomodulin neuropeptides 1</fullName>
    </submittedName>
</protein>
<proteinExistence type="predicted"/>
<reference evidence="2 3" key="1">
    <citation type="journal article" date="2017" name="PLoS Biol.">
        <title>The sea cucumber genome provides insights into morphological evolution and visceral regeneration.</title>
        <authorList>
            <person name="Zhang X."/>
            <person name="Sun L."/>
            <person name="Yuan J."/>
            <person name="Sun Y."/>
            <person name="Gao Y."/>
            <person name="Zhang L."/>
            <person name="Li S."/>
            <person name="Dai H."/>
            <person name="Hamel J.F."/>
            <person name="Liu C."/>
            <person name="Yu Y."/>
            <person name="Liu S."/>
            <person name="Lin W."/>
            <person name="Guo K."/>
            <person name="Jin S."/>
            <person name="Xu P."/>
            <person name="Storey K.B."/>
            <person name="Huan P."/>
            <person name="Zhang T."/>
            <person name="Zhou Y."/>
            <person name="Zhang J."/>
            <person name="Lin C."/>
            <person name="Li X."/>
            <person name="Xing L."/>
            <person name="Huo D."/>
            <person name="Sun M."/>
            <person name="Wang L."/>
            <person name="Mercier A."/>
            <person name="Li F."/>
            <person name="Yang H."/>
            <person name="Xiang J."/>
        </authorList>
    </citation>
    <scope>NUCLEOTIDE SEQUENCE [LARGE SCALE GENOMIC DNA]</scope>
    <source>
        <strain evidence="2">Shaxun</strain>
        <tissue evidence="2">Muscle</tissue>
    </source>
</reference>
<dbReference type="OrthoDB" id="10545053at2759"/>
<gene>
    <name evidence="2" type="ORF">BSL78_20654</name>
</gene>
<dbReference type="Proteomes" id="UP000230750">
    <property type="component" value="Unassembled WGS sequence"/>
</dbReference>
<dbReference type="EMBL" id="MRZV01000929">
    <property type="protein sequence ID" value="PIK42498.1"/>
    <property type="molecule type" value="Genomic_DNA"/>
</dbReference>
<name>A0A2G8K3A9_STIJA</name>
<comment type="caution">
    <text evidence="2">The sequence shown here is derived from an EMBL/GenBank/DDBJ whole genome shotgun (WGS) entry which is preliminary data.</text>
</comment>
<sequence>MKGDYKWTMDGEKKHQERGELCFIQPYGDIGSYRYLKRYKGVTHDMETAQLLLQGQELRDLADELALDYLNERSDDDDTFSNIAKREPGRSTTTNNKDTMYEPFVRRGVPPYVVKVTYGKRSDDKRFKSPFMFGKREDLNGLAKRGYSPFMFGKREDLNGLDKRGYSPFMFGKREDLNGLDKRGYSPFMFGKREMAQPHLSEKRARYSPFMFGKRDGADDEDENLEEVKRGGYSALYFGKRVPELAESDGGQSKLYFGKRGHRGGQFSQFKFGKREDGALGMDANEDDEMEQNFEKKDAITQNKRFKSSFYLGKRNYVAENEDMEDLQDV</sequence>
<evidence type="ECO:0000313" key="2">
    <source>
        <dbReference type="EMBL" id="PIK42498.1"/>
    </source>
</evidence>
<accession>A0A2G8K3A9</accession>
<evidence type="ECO:0000256" key="1">
    <source>
        <dbReference type="SAM" id="MobiDB-lite"/>
    </source>
</evidence>
<dbReference type="GO" id="GO:0007218">
    <property type="term" value="P:neuropeptide signaling pathway"/>
    <property type="evidence" value="ECO:0007669"/>
    <property type="project" value="UniProtKB-KW"/>
</dbReference>
<keyword evidence="2" id="KW-0527">Neuropeptide</keyword>
<dbReference type="AlphaFoldDB" id="A0A2G8K3A9"/>
<evidence type="ECO:0000313" key="3">
    <source>
        <dbReference type="Proteomes" id="UP000230750"/>
    </source>
</evidence>
<keyword evidence="3" id="KW-1185">Reference proteome</keyword>
<feature type="region of interest" description="Disordered" evidence="1">
    <location>
        <begin position="78"/>
        <end position="98"/>
    </location>
</feature>
<organism evidence="2 3">
    <name type="scientific">Stichopus japonicus</name>
    <name type="common">Sea cucumber</name>
    <dbReference type="NCBI Taxonomy" id="307972"/>
    <lineage>
        <taxon>Eukaryota</taxon>
        <taxon>Metazoa</taxon>
        <taxon>Echinodermata</taxon>
        <taxon>Eleutherozoa</taxon>
        <taxon>Echinozoa</taxon>
        <taxon>Holothuroidea</taxon>
        <taxon>Aspidochirotacea</taxon>
        <taxon>Aspidochirotida</taxon>
        <taxon>Stichopodidae</taxon>
        <taxon>Apostichopus</taxon>
    </lineage>
</organism>